<dbReference type="InterPro" id="IPR002912">
    <property type="entry name" value="ACT_dom"/>
</dbReference>
<feature type="domain" description="ACT" evidence="2">
    <location>
        <begin position="1"/>
        <end position="80"/>
    </location>
</feature>
<comment type="caution">
    <text evidence="3">The sequence shown here is derived from an EMBL/GenBank/DDBJ whole genome shotgun (WGS) entry which is preliminary data.</text>
</comment>
<dbReference type="EMBL" id="JADJMH010000011">
    <property type="protein sequence ID" value="MBK7675458.1"/>
    <property type="molecule type" value="Genomic_DNA"/>
</dbReference>
<dbReference type="CDD" id="cd04900">
    <property type="entry name" value="ACT_UUR-like_1"/>
    <property type="match status" value="1"/>
</dbReference>
<accession>A0A935UHG4</accession>
<dbReference type="SUPFAM" id="SSF55021">
    <property type="entry name" value="ACT-like"/>
    <property type="match status" value="1"/>
</dbReference>
<evidence type="ECO:0000259" key="2">
    <source>
        <dbReference type="PROSITE" id="PS51671"/>
    </source>
</evidence>
<dbReference type="InterPro" id="IPR045865">
    <property type="entry name" value="ACT-like_dom_sf"/>
</dbReference>
<dbReference type="AlphaFoldDB" id="A0A935UHG4"/>
<protein>
    <recommendedName>
        <fullName evidence="2">ACT domain-containing protein</fullName>
    </recommendedName>
</protein>
<evidence type="ECO:0000313" key="3">
    <source>
        <dbReference type="EMBL" id="MBK7675458.1"/>
    </source>
</evidence>
<evidence type="ECO:0000256" key="1">
    <source>
        <dbReference type="SAM" id="MobiDB-lite"/>
    </source>
</evidence>
<reference evidence="3 4" key="1">
    <citation type="submission" date="2020-10" db="EMBL/GenBank/DDBJ databases">
        <title>Connecting structure to function with the recovery of over 1000 high-quality activated sludge metagenome-assembled genomes encoding full-length rRNA genes using long-read sequencing.</title>
        <authorList>
            <person name="Singleton C.M."/>
            <person name="Petriglieri F."/>
            <person name="Kristensen J.M."/>
            <person name="Kirkegaard R.H."/>
            <person name="Michaelsen T.Y."/>
            <person name="Andersen M.H."/>
            <person name="Karst S.M."/>
            <person name="Dueholm M.S."/>
            <person name="Nielsen P.H."/>
            <person name="Albertsen M."/>
        </authorList>
    </citation>
    <scope>NUCLEOTIDE SEQUENCE [LARGE SCALE GENOMIC DNA]</scope>
    <source>
        <strain evidence="3">EsbW_18-Q3-R4-48_BATAC.285</strain>
    </source>
</reference>
<gene>
    <name evidence="3" type="ORF">IPJ27_12280</name>
</gene>
<dbReference type="PROSITE" id="PS51671">
    <property type="entry name" value="ACT"/>
    <property type="match status" value="1"/>
</dbReference>
<proteinExistence type="predicted"/>
<sequence length="80" mass="9056">MIYTRDQRDLFARLVGFFSRAGYTIVDAKIHTTRHGYALDSFMLSTSAIAAVTDNDSQPPYGKDIDARRAGRGYLPDQRR</sequence>
<feature type="region of interest" description="Disordered" evidence="1">
    <location>
        <begin position="53"/>
        <end position="80"/>
    </location>
</feature>
<dbReference type="Proteomes" id="UP000697998">
    <property type="component" value="Unassembled WGS sequence"/>
</dbReference>
<organism evidence="3 4">
    <name type="scientific">Candidatus Accumulibacter proximus</name>
    <dbReference type="NCBI Taxonomy" id="2954385"/>
    <lineage>
        <taxon>Bacteria</taxon>
        <taxon>Pseudomonadati</taxon>
        <taxon>Pseudomonadota</taxon>
        <taxon>Betaproteobacteria</taxon>
        <taxon>Candidatus Accumulibacter</taxon>
    </lineage>
</organism>
<name>A0A935UHG4_9PROT</name>
<evidence type="ECO:0000313" key="4">
    <source>
        <dbReference type="Proteomes" id="UP000697998"/>
    </source>
</evidence>